<evidence type="ECO:0000313" key="10">
    <source>
        <dbReference type="Proteomes" id="UP000334923"/>
    </source>
</evidence>
<reference evidence="9 10" key="1">
    <citation type="submission" date="2019-09" db="EMBL/GenBank/DDBJ databases">
        <authorList>
            <person name="Cremers G."/>
        </authorList>
    </citation>
    <scope>NUCLEOTIDE SEQUENCE [LARGE SCALE GENOMIC DNA]</scope>
    <source>
        <strain evidence="9">4A</strain>
    </source>
</reference>
<evidence type="ECO:0000256" key="7">
    <source>
        <dbReference type="RuleBase" id="RU003872"/>
    </source>
</evidence>
<dbReference type="RefSeq" id="WP_246186569.1">
    <property type="nucleotide sequence ID" value="NZ_CABFVA020000073.1"/>
</dbReference>
<organism evidence="9 10">
    <name type="scientific">Methylacidimicrobium tartarophylax</name>
    <dbReference type="NCBI Taxonomy" id="1041768"/>
    <lineage>
        <taxon>Bacteria</taxon>
        <taxon>Pseudomonadati</taxon>
        <taxon>Verrucomicrobiota</taxon>
        <taxon>Methylacidimicrobium</taxon>
    </lineage>
</organism>
<feature type="region of interest" description="Disordered" evidence="8">
    <location>
        <begin position="1"/>
        <end position="31"/>
    </location>
</feature>
<keyword evidence="5 6" id="KW-0687">Ribonucleoprotein</keyword>
<keyword evidence="2 6" id="KW-0699">rRNA-binding</keyword>
<dbReference type="GO" id="GO:0006412">
    <property type="term" value="P:translation"/>
    <property type="evidence" value="ECO:0007669"/>
    <property type="project" value="UniProtKB-UniRule"/>
</dbReference>
<keyword evidence="3 6" id="KW-0694">RNA-binding</keyword>
<keyword evidence="4 6" id="KW-0689">Ribosomal protein</keyword>
<evidence type="ECO:0000256" key="1">
    <source>
        <dbReference type="ARBA" id="ARBA00010254"/>
    </source>
</evidence>
<protein>
    <recommendedName>
        <fullName evidence="6">Small ribosomal subunit protein uS17</fullName>
    </recommendedName>
</protein>
<dbReference type="NCBIfam" id="TIGR03635">
    <property type="entry name" value="uS17_bact"/>
    <property type="match status" value="1"/>
</dbReference>
<dbReference type="PANTHER" id="PTHR10744:SF1">
    <property type="entry name" value="SMALL RIBOSOMAL SUBUNIT PROTEIN US17M"/>
    <property type="match status" value="1"/>
</dbReference>
<name>A0A5E6MCQ1_9BACT</name>
<accession>A0A5E6MCQ1</accession>
<evidence type="ECO:0000313" key="9">
    <source>
        <dbReference type="EMBL" id="VVM06710.1"/>
    </source>
</evidence>
<feature type="compositionally biased region" description="Basic residues" evidence="8">
    <location>
        <begin position="8"/>
        <end position="22"/>
    </location>
</feature>
<dbReference type="NCBIfam" id="NF004123">
    <property type="entry name" value="PRK05610.1"/>
    <property type="match status" value="1"/>
</dbReference>
<keyword evidence="10" id="KW-1185">Reference proteome</keyword>
<dbReference type="InterPro" id="IPR019984">
    <property type="entry name" value="Ribosomal_uS17_bact/chlr"/>
</dbReference>
<dbReference type="AlphaFoldDB" id="A0A5E6MCQ1"/>
<comment type="similarity">
    <text evidence="1 6 7">Belongs to the universal ribosomal protein uS17 family.</text>
</comment>
<dbReference type="EMBL" id="CABFVA020000073">
    <property type="protein sequence ID" value="VVM06710.1"/>
    <property type="molecule type" value="Genomic_DNA"/>
</dbReference>
<dbReference type="HAMAP" id="MF_01345_B">
    <property type="entry name" value="Ribosomal_uS17_B"/>
    <property type="match status" value="1"/>
</dbReference>
<dbReference type="SUPFAM" id="SSF50249">
    <property type="entry name" value="Nucleic acid-binding proteins"/>
    <property type="match status" value="1"/>
</dbReference>
<proteinExistence type="inferred from homology"/>
<dbReference type="CDD" id="cd00364">
    <property type="entry name" value="Ribosomal_uS17"/>
    <property type="match status" value="1"/>
</dbReference>
<gene>
    <name evidence="6 9" type="primary">rpsQ</name>
    <name evidence="9" type="ORF">MAMT_01370</name>
</gene>
<dbReference type="PRINTS" id="PR00973">
    <property type="entry name" value="RIBOSOMALS17"/>
</dbReference>
<evidence type="ECO:0000256" key="8">
    <source>
        <dbReference type="SAM" id="MobiDB-lite"/>
    </source>
</evidence>
<dbReference type="PANTHER" id="PTHR10744">
    <property type="entry name" value="40S RIBOSOMAL PROTEIN S11 FAMILY MEMBER"/>
    <property type="match status" value="1"/>
</dbReference>
<sequence>MKTESRKKTASKKSKPAARAPKKASVAAPVEQPKVIPQSATAQKGRMRTGQVVSVKMEKTIAVKVEQRVAHPLYRKIVRRHKKLYAHDEGSVAKPGDWVRIQESRPLSRLKCWRLVEIVRPARQEEAV</sequence>
<comment type="subunit">
    <text evidence="6">Part of the 30S ribosomal subunit.</text>
</comment>
<dbReference type="GO" id="GO:0003735">
    <property type="term" value="F:structural constituent of ribosome"/>
    <property type="evidence" value="ECO:0007669"/>
    <property type="project" value="UniProtKB-UniRule"/>
</dbReference>
<dbReference type="Pfam" id="PF00366">
    <property type="entry name" value="Ribosomal_S17"/>
    <property type="match status" value="1"/>
</dbReference>
<evidence type="ECO:0000256" key="4">
    <source>
        <dbReference type="ARBA" id="ARBA00022980"/>
    </source>
</evidence>
<dbReference type="PROSITE" id="PS00056">
    <property type="entry name" value="RIBOSOMAL_S17"/>
    <property type="match status" value="1"/>
</dbReference>
<evidence type="ECO:0000256" key="6">
    <source>
        <dbReference type="HAMAP-Rule" id="MF_01345"/>
    </source>
</evidence>
<dbReference type="Gene3D" id="2.40.50.140">
    <property type="entry name" value="Nucleic acid-binding proteins"/>
    <property type="match status" value="1"/>
</dbReference>
<evidence type="ECO:0000256" key="3">
    <source>
        <dbReference type="ARBA" id="ARBA00022884"/>
    </source>
</evidence>
<evidence type="ECO:0000256" key="5">
    <source>
        <dbReference type="ARBA" id="ARBA00023274"/>
    </source>
</evidence>
<dbReference type="Proteomes" id="UP000334923">
    <property type="component" value="Unassembled WGS sequence"/>
</dbReference>
<dbReference type="InterPro" id="IPR019979">
    <property type="entry name" value="Ribosomal_uS17_CS"/>
</dbReference>
<comment type="function">
    <text evidence="6">One of the primary rRNA binding proteins, it binds specifically to the 5'-end of 16S ribosomal RNA.</text>
</comment>
<dbReference type="InterPro" id="IPR012340">
    <property type="entry name" value="NA-bd_OB-fold"/>
</dbReference>
<evidence type="ECO:0000256" key="2">
    <source>
        <dbReference type="ARBA" id="ARBA00022730"/>
    </source>
</evidence>
<dbReference type="GO" id="GO:0019843">
    <property type="term" value="F:rRNA binding"/>
    <property type="evidence" value="ECO:0007669"/>
    <property type="project" value="UniProtKB-UniRule"/>
</dbReference>
<dbReference type="GO" id="GO:0022627">
    <property type="term" value="C:cytosolic small ribosomal subunit"/>
    <property type="evidence" value="ECO:0007669"/>
    <property type="project" value="UniProtKB-UniRule"/>
</dbReference>
<dbReference type="InterPro" id="IPR000266">
    <property type="entry name" value="Ribosomal_uS17"/>
</dbReference>